<feature type="transmembrane region" description="Helical" evidence="1">
    <location>
        <begin position="374"/>
        <end position="403"/>
    </location>
</feature>
<keyword evidence="4" id="KW-1185">Reference proteome</keyword>
<dbReference type="Proteomes" id="UP000663852">
    <property type="component" value="Unassembled WGS sequence"/>
</dbReference>
<sequence>MSFDFGELLRKLRLYIVNFNIFPSIPPTEDQYELRSQRISTRLFIVLLVLSLTTLILYTSLINITQTVNVDSPTMAQYIQLYSTYPQTLSCDCRQISINYDTFVHLDYSLHQICSSVFTTQEWFDYMLRARPLGFLYNNDFRASGRNVFQTLRAFCDLTSQTIDNRLTQFYASQFVSSSVVSEELFELQIQAFISQFISSTTSDFLLSLSSIRQITQSNLLLPALQTNFMLYIYSSSYILPLSYKYGNCSCATTPKCKVEYSIMNGANTTILFIVPGMYFGCYAVESLLQSDLRCFYNRTCISEIQSYLNGSTPINFKALDPNVSVGFNVNSTLEDILDKLMVEQCYPSITYESYYNECAPSQCNYMYETKNSAIYIITTIIGLIGGLITILKLIFPSVVSLVRRRRQRQTREAASPEQENSQSNVQLLKECIERFNIFPSIPPTEDQYELRSQRISTRLFIVLLALSLTILILYTSLINITQTVNVDSPTMAQYLQLYSTYPQTLSCDCRQISINYDTFVHLNYSLHQICSSVFTTQKWFDYIHSARSTTTLYLNDFRIGSTYIFQALQAFCNLSDQTIQNRLSQFYSIQYVSAFVVSSQLFKLQI</sequence>
<dbReference type="EMBL" id="CAJNOR010007344">
    <property type="protein sequence ID" value="CAF1615449.1"/>
    <property type="molecule type" value="Genomic_DNA"/>
</dbReference>
<evidence type="ECO:0008006" key="6">
    <source>
        <dbReference type="Google" id="ProtNLM"/>
    </source>
</evidence>
<keyword evidence="1" id="KW-1133">Transmembrane helix</keyword>
<proteinExistence type="predicted"/>
<dbReference type="AlphaFoldDB" id="A0A815RYM8"/>
<evidence type="ECO:0000313" key="2">
    <source>
        <dbReference type="EMBL" id="CAF1483046.1"/>
    </source>
</evidence>
<comment type="caution">
    <text evidence="2">The sequence shown here is derived from an EMBL/GenBank/DDBJ whole genome shotgun (WGS) entry which is preliminary data.</text>
</comment>
<evidence type="ECO:0000313" key="5">
    <source>
        <dbReference type="Proteomes" id="UP000663852"/>
    </source>
</evidence>
<name>A0A815RYM8_ADIRI</name>
<accession>A0A815RYM8</accession>
<feature type="transmembrane region" description="Helical" evidence="1">
    <location>
        <begin position="43"/>
        <end position="64"/>
    </location>
</feature>
<reference evidence="2" key="1">
    <citation type="submission" date="2021-02" db="EMBL/GenBank/DDBJ databases">
        <authorList>
            <person name="Nowell W R."/>
        </authorList>
    </citation>
    <scope>NUCLEOTIDE SEQUENCE</scope>
</reference>
<dbReference type="EMBL" id="CAJNOJ010000553">
    <property type="protein sequence ID" value="CAF1483046.1"/>
    <property type="molecule type" value="Genomic_DNA"/>
</dbReference>
<organism evidence="2 5">
    <name type="scientific">Adineta ricciae</name>
    <name type="common">Rotifer</name>
    <dbReference type="NCBI Taxonomy" id="249248"/>
    <lineage>
        <taxon>Eukaryota</taxon>
        <taxon>Metazoa</taxon>
        <taxon>Spiralia</taxon>
        <taxon>Gnathifera</taxon>
        <taxon>Rotifera</taxon>
        <taxon>Eurotatoria</taxon>
        <taxon>Bdelloidea</taxon>
        <taxon>Adinetida</taxon>
        <taxon>Adinetidae</taxon>
        <taxon>Adineta</taxon>
    </lineage>
</organism>
<keyword evidence="1" id="KW-0812">Transmembrane</keyword>
<evidence type="ECO:0000313" key="3">
    <source>
        <dbReference type="EMBL" id="CAF1615449.1"/>
    </source>
</evidence>
<dbReference type="Proteomes" id="UP000663828">
    <property type="component" value="Unassembled WGS sequence"/>
</dbReference>
<feature type="transmembrane region" description="Helical" evidence="1">
    <location>
        <begin position="460"/>
        <end position="481"/>
    </location>
</feature>
<evidence type="ECO:0000256" key="1">
    <source>
        <dbReference type="SAM" id="Phobius"/>
    </source>
</evidence>
<evidence type="ECO:0000313" key="4">
    <source>
        <dbReference type="Proteomes" id="UP000663828"/>
    </source>
</evidence>
<keyword evidence="1" id="KW-0472">Membrane</keyword>
<protein>
    <recommendedName>
        <fullName evidence="6">Transmembrane protein</fullName>
    </recommendedName>
</protein>
<gene>
    <name evidence="2" type="ORF">EDS130_LOCUS41556</name>
    <name evidence="3" type="ORF">XAT740_LOCUS49492</name>
</gene>